<comment type="caution">
    <text evidence="1">The sequence shown here is derived from an EMBL/GenBank/DDBJ whole genome shotgun (WGS) entry which is preliminary data.</text>
</comment>
<protein>
    <submittedName>
        <fullName evidence="1">Uncharacterized protein</fullName>
    </submittedName>
</protein>
<proteinExistence type="predicted"/>
<evidence type="ECO:0000313" key="2">
    <source>
        <dbReference type="Proteomes" id="UP000699042"/>
    </source>
</evidence>
<dbReference type="AlphaFoldDB" id="A0A9P7UFE7"/>
<gene>
    <name evidence="1" type="ORF">JMJ77_007218</name>
</gene>
<feature type="non-terminal residue" evidence="1">
    <location>
        <position position="1"/>
    </location>
</feature>
<dbReference type="EMBL" id="JAESDN010000002">
    <property type="protein sequence ID" value="KAG7054743.1"/>
    <property type="molecule type" value="Genomic_DNA"/>
</dbReference>
<name>A0A9P7UFE7_9PEZI</name>
<dbReference type="Proteomes" id="UP000699042">
    <property type="component" value="Unassembled WGS sequence"/>
</dbReference>
<keyword evidence="2" id="KW-1185">Reference proteome</keyword>
<sequence length="85" mass="9106">EVASRKLSAANLLASERCGSHSVPHAGDAVGESGQRPATMMACDRRLRCDWKAVPKRTRMPPAARAPAQAMIHEAMLPLATITMP</sequence>
<accession>A0A9P7UFE7</accession>
<organism evidence="1 2">
    <name type="scientific">Colletotrichum scovillei</name>
    <dbReference type="NCBI Taxonomy" id="1209932"/>
    <lineage>
        <taxon>Eukaryota</taxon>
        <taxon>Fungi</taxon>
        <taxon>Dikarya</taxon>
        <taxon>Ascomycota</taxon>
        <taxon>Pezizomycotina</taxon>
        <taxon>Sordariomycetes</taxon>
        <taxon>Hypocreomycetidae</taxon>
        <taxon>Glomerellales</taxon>
        <taxon>Glomerellaceae</taxon>
        <taxon>Colletotrichum</taxon>
        <taxon>Colletotrichum acutatum species complex</taxon>
    </lineage>
</organism>
<reference evidence="1" key="1">
    <citation type="submission" date="2021-05" db="EMBL/GenBank/DDBJ databases">
        <title>Comparative genomics of three Colletotrichum scovillei strains and genetic complementation revealed genes involved fungal growth and virulence on chili pepper.</title>
        <authorList>
            <person name="Hsieh D.-K."/>
            <person name="Chuang S.-C."/>
            <person name="Chen C.-Y."/>
            <person name="Chao Y.-T."/>
            <person name="Lu M.-Y.J."/>
            <person name="Lee M.-H."/>
            <person name="Shih M.-C."/>
        </authorList>
    </citation>
    <scope>NUCLEOTIDE SEQUENCE</scope>
    <source>
        <strain evidence="1">Coll-153</strain>
    </source>
</reference>
<evidence type="ECO:0000313" key="1">
    <source>
        <dbReference type="EMBL" id="KAG7054743.1"/>
    </source>
</evidence>